<dbReference type="Pfam" id="PF01753">
    <property type="entry name" value="zf-MYND"/>
    <property type="match status" value="1"/>
</dbReference>
<dbReference type="InterPro" id="IPR052709">
    <property type="entry name" value="Transposase-MT_Hybrid"/>
</dbReference>
<dbReference type="GO" id="GO:0000729">
    <property type="term" value="P:DNA double-strand break processing"/>
    <property type="evidence" value="ECO:0007669"/>
    <property type="project" value="TreeGrafter"/>
</dbReference>
<evidence type="ECO:0000256" key="3">
    <source>
        <dbReference type="ARBA" id="ARBA00022771"/>
    </source>
</evidence>
<protein>
    <recommendedName>
        <fullName evidence="12">Deformed epidermal autoregulatory factor 1</fullName>
    </recommendedName>
</protein>
<organism evidence="10 11">
    <name type="scientific">Tenebrio molitor</name>
    <name type="common">Yellow mealworm beetle</name>
    <dbReference type="NCBI Taxonomy" id="7067"/>
    <lineage>
        <taxon>Eukaryota</taxon>
        <taxon>Metazoa</taxon>
        <taxon>Ecdysozoa</taxon>
        <taxon>Arthropoda</taxon>
        <taxon>Hexapoda</taxon>
        <taxon>Insecta</taxon>
        <taxon>Pterygota</taxon>
        <taxon>Neoptera</taxon>
        <taxon>Endopterygota</taxon>
        <taxon>Coleoptera</taxon>
        <taxon>Polyphaga</taxon>
        <taxon>Cucujiformia</taxon>
        <taxon>Tenebrionidae</taxon>
        <taxon>Tenebrio</taxon>
    </lineage>
</organism>
<dbReference type="Gene3D" id="3.30.420.10">
    <property type="entry name" value="Ribonuclease H-like superfamily/Ribonuclease H"/>
    <property type="match status" value="1"/>
</dbReference>
<dbReference type="InterPro" id="IPR000770">
    <property type="entry name" value="SAND_dom"/>
</dbReference>
<evidence type="ECO:0008006" key="12">
    <source>
        <dbReference type="Google" id="ProtNLM"/>
    </source>
</evidence>
<feature type="domain" description="MYND-type" evidence="9">
    <location>
        <begin position="784"/>
        <end position="820"/>
    </location>
</feature>
<evidence type="ECO:0000256" key="5">
    <source>
        <dbReference type="ARBA" id="ARBA00023242"/>
    </source>
</evidence>
<keyword evidence="5" id="KW-0539">Nucleus</keyword>
<dbReference type="GO" id="GO:0000014">
    <property type="term" value="F:single-stranded DNA endodeoxyribonuclease activity"/>
    <property type="evidence" value="ECO:0007669"/>
    <property type="project" value="TreeGrafter"/>
</dbReference>
<dbReference type="AlphaFoldDB" id="A0A8J6LHV8"/>
<dbReference type="Proteomes" id="UP000719412">
    <property type="component" value="Unassembled WGS sequence"/>
</dbReference>
<dbReference type="InterPro" id="IPR002893">
    <property type="entry name" value="Znf_MYND"/>
</dbReference>
<name>A0A8J6LHV8_TENMO</name>
<keyword evidence="1" id="KW-0597">Phosphoprotein</keyword>
<dbReference type="Pfam" id="PF01342">
    <property type="entry name" value="SAND"/>
    <property type="match status" value="1"/>
</dbReference>
<evidence type="ECO:0000256" key="1">
    <source>
        <dbReference type="ARBA" id="ARBA00022553"/>
    </source>
</evidence>
<dbReference type="InterPro" id="IPR036397">
    <property type="entry name" value="RNaseH_sf"/>
</dbReference>
<evidence type="ECO:0000313" key="11">
    <source>
        <dbReference type="Proteomes" id="UP000719412"/>
    </source>
</evidence>
<dbReference type="GO" id="GO:0003697">
    <property type="term" value="F:single-stranded DNA binding"/>
    <property type="evidence" value="ECO:0007669"/>
    <property type="project" value="TreeGrafter"/>
</dbReference>
<sequence>MSDSDEDPEITSGLKKAAAATRNICRIEGAGTVKESTCRRWFAKFRTGEEGLRDKNRSGRPLAYNLEDFRQTIEGNPRTSVRRLETELLLSKSTYWNHLHRIGKANRRARKVPRELTAEQKQRRIDLCRQLRQNAFDGRFYGRIITCDEKWIFFQNPDHANQWITPGQPALPVPKINSFGKKVMLSVWWNSEGMVHFEMIPNGRSITAALYCQQLDRVQESLRLNYPALVSRNQVVFLQDNAKPHTALLTKAKLDELGWEVLSHPPYSPDLAPSDYHLFRSMEHFLRGREFEDIDQVETACQEFFNSKEPIFYRRGIELSGQRWLEVAREAVWAWQLKPTGCPRYEYESDGRDGWWWQPNAPIIRCWSKGYEVIPVPRLILWPWRSSSVETAGGLCTPNCTRGYYRRRQWFEPLIMIEARGRNPPGVVLPDISEAEQLASEHDGGENGESVVETKHPRVSAVSVRHTGVPVSLPVGSLITSTFNVITQDQLPHFKPMLCVDNNGYIATDGSGGELKTIVIQGDVSEGSTVSTPVTVSGPNLGSWNEAASLPVLPVRCKNTSAELHKNRFGSGGRGRCIKLGSSWYTPSEFEALCGRASSKDWKRSIRFGGRSLQTLIDEGIILPHATSCTCAACCDDESATGPVRLFTPYKRKRRKEHDSSGKRICGDDSDGNHQTKEEAWQNLAEGLDSTDYQLMEPVVNTDPAASLKRLEDLACQITRLASDFRKGVEELREAVNRQSEKFQREKDAAVLAARVEAQVAALQPDGSSDSTLQPALDDNQKKCANCNREALAECSLCRRTPYCSTFCQRKDWVSHQVECVRGVTTDANTQQSIMLIVESTEQQ</sequence>
<dbReference type="GO" id="GO:0044774">
    <property type="term" value="P:mitotic DNA integrity checkpoint signaling"/>
    <property type="evidence" value="ECO:0007669"/>
    <property type="project" value="TreeGrafter"/>
</dbReference>
<feature type="domain" description="SAND" evidence="8">
    <location>
        <begin position="543"/>
        <end position="623"/>
    </location>
</feature>
<dbReference type="GO" id="GO:0044547">
    <property type="term" value="F:DNA topoisomerase binding"/>
    <property type="evidence" value="ECO:0007669"/>
    <property type="project" value="TreeGrafter"/>
</dbReference>
<dbReference type="InterPro" id="IPR001888">
    <property type="entry name" value="Transposase_1"/>
</dbReference>
<evidence type="ECO:0000256" key="2">
    <source>
        <dbReference type="ARBA" id="ARBA00022723"/>
    </source>
</evidence>
<dbReference type="GO" id="GO:0008270">
    <property type="term" value="F:zinc ion binding"/>
    <property type="evidence" value="ECO:0007669"/>
    <property type="project" value="UniProtKB-KW"/>
</dbReference>
<dbReference type="FunFam" id="3.10.390.10:FF:000004">
    <property type="entry name" value="Deformed epidermal autoregulatory factor 1"/>
    <property type="match status" value="1"/>
</dbReference>
<dbReference type="Gene3D" id="3.10.390.10">
    <property type="entry name" value="SAND domain-like"/>
    <property type="match status" value="1"/>
</dbReference>
<dbReference type="EMBL" id="JABDTM020024634">
    <property type="protein sequence ID" value="KAH0814101.1"/>
    <property type="molecule type" value="Genomic_DNA"/>
</dbReference>
<dbReference type="GO" id="GO:0046975">
    <property type="term" value="F:histone H3K36 methyltransferase activity"/>
    <property type="evidence" value="ECO:0007669"/>
    <property type="project" value="TreeGrafter"/>
</dbReference>
<keyword evidence="11" id="KW-1185">Reference proteome</keyword>
<keyword evidence="2" id="KW-0479">Metal-binding</keyword>
<dbReference type="PANTHER" id="PTHR46060:SF2">
    <property type="entry name" value="HISTONE-LYSINE N-METHYLTRANSFERASE SETMAR"/>
    <property type="match status" value="1"/>
</dbReference>
<keyword evidence="4" id="KW-0862">Zinc</keyword>
<comment type="caution">
    <text evidence="10">The sequence shown here is derived from an EMBL/GenBank/DDBJ whole genome shotgun (WGS) entry which is preliminary data.</text>
</comment>
<accession>A0A8J6LHV8</accession>
<evidence type="ECO:0000259" key="9">
    <source>
        <dbReference type="PROSITE" id="PS50865"/>
    </source>
</evidence>
<dbReference type="GO" id="GO:0015074">
    <property type="term" value="P:DNA integration"/>
    <property type="evidence" value="ECO:0007669"/>
    <property type="project" value="TreeGrafter"/>
</dbReference>
<dbReference type="Pfam" id="PF17906">
    <property type="entry name" value="HTH_48"/>
    <property type="match status" value="1"/>
</dbReference>
<feature type="compositionally biased region" description="Basic and acidic residues" evidence="7">
    <location>
        <begin position="657"/>
        <end position="675"/>
    </location>
</feature>
<dbReference type="GO" id="GO:0035861">
    <property type="term" value="C:site of double-strand break"/>
    <property type="evidence" value="ECO:0007669"/>
    <property type="project" value="TreeGrafter"/>
</dbReference>
<feature type="region of interest" description="Disordered" evidence="7">
    <location>
        <begin position="652"/>
        <end position="675"/>
    </location>
</feature>
<dbReference type="GO" id="GO:0031297">
    <property type="term" value="P:replication fork processing"/>
    <property type="evidence" value="ECO:0007669"/>
    <property type="project" value="TreeGrafter"/>
</dbReference>
<dbReference type="SMART" id="SM00258">
    <property type="entry name" value="SAND"/>
    <property type="match status" value="1"/>
</dbReference>
<reference evidence="10" key="2">
    <citation type="submission" date="2021-08" db="EMBL/GenBank/DDBJ databases">
        <authorList>
            <person name="Eriksson T."/>
        </authorList>
    </citation>
    <scope>NUCLEOTIDE SEQUENCE</scope>
    <source>
        <strain evidence="10">Stoneville</strain>
        <tissue evidence="10">Whole head</tissue>
    </source>
</reference>
<evidence type="ECO:0000313" key="10">
    <source>
        <dbReference type="EMBL" id="KAH0814101.1"/>
    </source>
</evidence>
<dbReference type="PROSITE" id="PS50865">
    <property type="entry name" value="ZF_MYND_2"/>
    <property type="match status" value="1"/>
</dbReference>
<evidence type="ECO:0000256" key="7">
    <source>
        <dbReference type="SAM" id="MobiDB-lite"/>
    </source>
</evidence>
<dbReference type="PANTHER" id="PTHR46060">
    <property type="entry name" value="MARINER MOS1 TRANSPOSASE-LIKE PROTEIN"/>
    <property type="match status" value="1"/>
</dbReference>
<dbReference type="Gene3D" id="6.10.140.2220">
    <property type="match status" value="1"/>
</dbReference>
<evidence type="ECO:0000256" key="4">
    <source>
        <dbReference type="ARBA" id="ARBA00022833"/>
    </source>
</evidence>
<dbReference type="SUPFAM" id="SSF144232">
    <property type="entry name" value="HIT/MYND zinc finger-like"/>
    <property type="match status" value="1"/>
</dbReference>
<evidence type="ECO:0000259" key="8">
    <source>
        <dbReference type="PROSITE" id="PS50864"/>
    </source>
</evidence>
<gene>
    <name evidence="10" type="ORF">GEV33_008690</name>
</gene>
<dbReference type="PROSITE" id="PS01360">
    <property type="entry name" value="ZF_MYND_1"/>
    <property type="match status" value="1"/>
</dbReference>
<dbReference type="Pfam" id="PF01359">
    <property type="entry name" value="Transposase_1"/>
    <property type="match status" value="1"/>
</dbReference>
<dbReference type="PROSITE" id="PS50864">
    <property type="entry name" value="SAND"/>
    <property type="match status" value="1"/>
</dbReference>
<reference evidence="10" key="1">
    <citation type="journal article" date="2020" name="J Insects Food Feed">
        <title>The yellow mealworm (Tenebrio molitor) genome: a resource for the emerging insects as food and feed industry.</title>
        <authorList>
            <person name="Eriksson T."/>
            <person name="Andere A."/>
            <person name="Kelstrup H."/>
            <person name="Emery V."/>
            <person name="Picard C."/>
        </authorList>
    </citation>
    <scope>NUCLEOTIDE SEQUENCE</scope>
    <source>
        <strain evidence="10">Stoneville</strain>
        <tissue evidence="10">Whole head</tissue>
    </source>
</reference>
<dbReference type="InterPro" id="IPR041426">
    <property type="entry name" value="Mos1_HTH"/>
</dbReference>
<dbReference type="GO" id="GO:0003690">
    <property type="term" value="F:double-stranded DNA binding"/>
    <property type="evidence" value="ECO:0007669"/>
    <property type="project" value="TreeGrafter"/>
</dbReference>
<dbReference type="GO" id="GO:0005634">
    <property type="term" value="C:nucleus"/>
    <property type="evidence" value="ECO:0007669"/>
    <property type="project" value="TreeGrafter"/>
</dbReference>
<dbReference type="GO" id="GO:0042800">
    <property type="term" value="F:histone H3K4 methyltransferase activity"/>
    <property type="evidence" value="ECO:0007669"/>
    <property type="project" value="TreeGrafter"/>
</dbReference>
<proteinExistence type="predicted"/>
<evidence type="ECO:0000256" key="6">
    <source>
        <dbReference type="PROSITE-ProRule" id="PRU00134"/>
    </source>
</evidence>
<dbReference type="SUPFAM" id="SSF63763">
    <property type="entry name" value="SAND domain-like"/>
    <property type="match status" value="1"/>
</dbReference>
<dbReference type="InterPro" id="IPR010919">
    <property type="entry name" value="SAND-like_dom_sf"/>
</dbReference>
<dbReference type="Gene3D" id="1.10.10.1450">
    <property type="match status" value="1"/>
</dbReference>
<dbReference type="GO" id="GO:0006303">
    <property type="term" value="P:double-strand break repair via nonhomologous end joining"/>
    <property type="evidence" value="ECO:0007669"/>
    <property type="project" value="TreeGrafter"/>
</dbReference>
<keyword evidence="3 6" id="KW-0863">Zinc-finger</keyword>
<dbReference type="GO" id="GO:0000793">
    <property type="term" value="C:condensed chromosome"/>
    <property type="evidence" value="ECO:0007669"/>
    <property type="project" value="TreeGrafter"/>
</dbReference>